<dbReference type="GO" id="GO:0004650">
    <property type="term" value="F:polygalacturonase activity"/>
    <property type="evidence" value="ECO:0007669"/>
    <property type="project" value="InterPro"/>
</dbReference>
<feature type="domain" description="Rhamnogalacturonase A/B/Epimerase-like pectate lyase" evidence="2">
    <location>
        <begin position="436"/>
        <end position="506"/>
    </location>
</feature>
<feature type="signal peptide" evidence="1">
    <location>
        <begin position="1"/>
        <end position="16"/>
    </location>
</feature>
<organism evidence="3 4">
    <name type="scientific">Lojkania enalia</name>
    <dbReference type="NCBI Taxonomy" id="147567"/>
    <lineage>
        <taxon>Eukaryota</taxon>
        <taxon>Fungi</taxon>
        <taxon>Dikarya</taxon>
        <taxon>Ascomycota</taxon>
        <taxon>Pezizomycotina</taxon>
        <taxon>Dothideomycetes</taxon>
        <taxon>Pleosporomycetidae</taxon>
        <taxon>Pleosporales</taxon>
        <taxon>Pleosporales incertae sedis</taxon>
        <taxon>Lojkania</taxon>
    </lineage>
</organism>
<evidence type="ECO:0000313" key="3">
    <source>
        <dbReference type="EMBL" id="KAF2263780.1"/>
    </source>
</evidence>
<sequence>MRVSLLSCLFATGVYSAVLVYPDGSGLDAATPTPDQVCAQSIHAGPDNLQARADNPPYWLADIEHRGISPFHENSAGYKIWRNVKEYGAKGDGVTDDTAAINRAIYDGGRCKFWECQSTSISPAIVYFPPGTYLVKKRIEIYYLTSLHGNPANRAVIKPAIDFNGTMVVDSSPYSDITGGPGWLSTNLFMRQIRNIEVDMTAFPIDQQLRGIHWPASQATSLQNVKVRMVSNPNSQHEGIFVENGSGGWMVDIETVGGKIGLNIGNQQFTMRNIQVSDAIVGIFQIWNWGWMYQNINIKNCRTAFNMDGINSTTQDQLVGSVVIIDSSITDCGTFLSTSWTRDTKPIGAGQLILENIVLTNVPVAINGTTGTILAGGTKTIDAWGQGIKYSPAGPEKFQGEFKPAGRPRGLLNPKVNGGFWNKQKPQYEGVALDQFTSVRSAGATGDGETDDTNAVQDAIKDAIAKNKILFFDHGVYKVTNTIYIPPGARMVGEMFSTIMATGSTWKDKTNPVPVIQIGKPGENGSVEWSDMLITTQGPTPGAKIIEYNLDTKLGSGLWDVHTRIGGTKGSGLQVADCPIYSVKESCMAAHTNVHITKTGRGAYFENNWFWTADHDLDDWNSTRITVLTGRGLLVEASNVWLYANGVEHHGLYQYQFANAIDVFAGYIQTETPYWQPQPDAKAQHYPTSAALNDPDYTSFCPDGICDALGLRILNSQGVCIYAAGLYSFFINYDVSCSSPEAPNGERECQNRIFSIEGNSTVQVYSLNQVGAIQMVTIDDVDKAKYSDNLSVYSNTVGLFTYNP</sequence>
<feature type="chain" id="PRO_5040144014" evidence="1">
    <location>
        <begin position="17"/>
        <end position="804"/>
    </location>
</feature>
<dbReference type="SUPFAM" id="SSF51126">
    <property type="entry name" value="Pectin lyase-like"/>
    <property type="match status" value="2"/>
</dbReference>
<accession>A0A9P4K8M7</accession>
<dbReference type="PANTHER" id="PTHR33928:SF2">
    <property type="entry name" value="PECTATE LYASE SUPERFAMILY PROTEIN DOMAIN-CONTAINING PROTEIN-RELATED"/>
    <property type="match status" value="1"/>
</dbReference>
<dbReference type="InterPro" id="IPR012334">
    <property type="entry name" value="Pectin_lyas_fold"/>
</dbReference>
<name>A0A9P4K8M7_9PLEO</name>
<dbReference type="Pfam" id="PF12708">
    <property type="entry name" value="Pect-lyase_RHGA_epim"/>
    <property type="match status" value="2"/>
</dbReference>
<dbReference type="InterPro" id="IPR011050">
    <property type="entry name" value="Pectin_lyase_fold/virulence"/>
</dbReference>
<dbReference type="AlphaFoldDB" id="A0A9P4K8M7"/>
<dbReference type="OrthoDB" id="1046782at2759"/>
<dbReference type="PANTHER" id="PTHR33928">
    <property type="entry name" value="POLYGALACTURONASE QRT3"/>
    <property type="match status" value="1"/>
</dbReference>
<evidence type="ECO:0000259" key="2">
    <source>
        <dbReference type="Pfam" id="PF12708"/>
    </source>
</evidence>
<proteinExistence type="predicted"/>
<evidence type="ECO:0000313" key="4">
    <source>
        <dbReference type="Proteomes" id="UP000800093"/>
    </source>
</evidence>
<comment type="caution">
    <text evidence="3">The sequence shown here is derived from an EMBL/GenBank/DDBJ whole genome shotgun (WGS) entry which is preliminary data.</text>
</comment>
<dbReference type="InterPro" id="IPR039279">
    <property type="entry name" value="QRT3-like"/>
</dbReference>
<dbReference type="Gene3D" id="2.160.20.10">
    <property type="entry name" value="Single-stranded right-handed beta-helix, Pectin lyase-like"/>
    <property type="match status" value="2"/>
</dbReference>
<keyword evidence="4" id="KW-1185">Reference proteome</keyword>
<evidence type="ECO:0000256" key="1">
    <source>
        <dbReference type="SAM" id="SignalP"/>
    </source>
</evidence>
<dbReference type="Proteomes" id="UP000800093">
    <property type="component" value="Unassembled WGS sequence"/>
</dbReference>
<dbReference type="InterPro" id="IPR024535">
    <property type="entry name" value="RHGA/B-epi-like_pectate_lyase"/>
</dbReference>
<feature type="domain" description="Rhamnogalacturonase A/B/Epimerase-like pectate lyase" evidence="2">
    <location>
        <begin position="81"/>
        <end position="305"/>
    </location>
</feature>
<keyword evidence="1" id="KW-0732">Signal</keyword>
<protein>
    <submittedName>
        <fullName evidence="3">Exo-beta 1,3 glucanase-like protein</fullName>
    </submittedName>
</protein>
<dbReference type="CDD" id="cd23668">
    <property type="entry name" value="GH55_beta13glucanase-like"/>
    <property type="match status" value="1"/>
</dbReference>
<gene>
    <name evidence="3" type="ORF">CC78DRAFT_560672</name>
</gene>
<dbReference type="EMBL" id="ML986622">
    <property type="protein sequence ID" value="KAF2263780.1"/>
    <property type="molecule type" value="Genomic_DNA"/>
</dbReference>
<reference evidence="4" key="1">
    <citation type="journal article" date="2020" name="Stud. Mycol.">
        <title>101 Dothideomycetes genomes: A test case for predicting lifestyles and emergence of pathogens.</title>
        <authorList>
            <person name="Haridas S."/>
            <person name="Albert R."/>
            <person name="Binder M."/>
            <person name="Bloem J."/>
            <person name="LaButti K."/>
            <person name="Salamov A."/>
            <person name="Andreopoulos B."/>
            <person name="Baker S."/>
            <person name="Barry K."/>
            <person name="Bills G."/>
            <person name="Bluhm B."/>
            <person name="Cannon C."/>
            <person name="Castanera R."/>
            <person name="Culley D."/>
            <person name="Daum C."/>
            <person name="Ezra D."/>
            <person name="Gonzalez J."/>
            <person name="Henrissat B."/>
            <person name="Kuo A."/>
            <person name="Liang C."/>
            <person name="Lipzen A."/>
            <person name="Lutzoni F."/>
            <person name="Magnuson J."/>
            <person name="Mondo S."/>
            <person name="Nolan M."/>
            <person name="Ohm R."/>
            <person name="Pangilinan J."/>
            <person name="Park H.-J."/>
            <person name="Ramirez L."/>
            <person name="Alfaro M."/>
            <person name="Sun H."/>
            <person name="Tritt A."/>
            <person name="Yoshinaga Y."/>
            <person name="Zwiers L.-H."/>
            <person name="Turgeon B."/>
            <person name="Goodwin S."/>
            <person name="Spatafora J."/>
            <person name="Crous P."/>
            <person name="Grigoriev I."/>
        </authorList>
    </citation>
    <scope>NUCLEOTIDE SEQUENCE [LARGE SCALE GENOMIC DNA]</scope>
    <source>
        <strain evidence="4">CBS 304.66</strain>
    </source>
</reference>